<reference evidence="4" key="1">
    <citation type="submission" date="2018-05" db="EMBL/GenBank/DDBJ databases">
        <authorList>
            <person name="Lanie J.A."/>
            <person name="Ng W.-L."/>
            <person name="Kazmierczak K.M."/>
            <person name="Andrzejewski T.M."/>
            <person name="Davidsen T.M."/>
            <person name="Wayne K.J."/>
            <person name="Tettelin H."/>
            <person name="Glass J.I."/>
            <person name="Rusch D."/>
            <person name="Podicherti R."/>
            <person name="Tsui H.-C.T."/>
            <person name="Winkler M.E."/>
        </authorList>
    </citation>
    <scope>NUCLEOTIDE SEQUENCE</scope>
</reference>
<dbReference type="PANTHER" id="PTHR11851">
    <property type="entry name" value="METALLOPROTEASE"/>
    <property type="match status" value="1"/>
</dbReference>
<name>A0A381P6M6_9ZZZZ</name>
<dbReference type="InterPro" id="IPR050361">
    <property type="entry name" value="MPP/UQCRC_Complex"/>
</dbReference>
<evidence type="ECO:0000259" key="3">
    <source>
        <dbReference type="Pfam" id="PF05193"/>
    </source>
</evidence>
<dbReference type="EMBL" id="UINC01000880">
    <property type="protein sequence ID" value="SUZ62595.1"/>
    <property type="molecule type" value="Genomic_DNA"/>
</dbReference>
<feature type="domain" description="Peptidase M16 N-terminal" evidence="2">
    <location>
        <begin position="487"/>
        <end position="609"/>
    </location>
</feature>
<feature type="domain" description="Peptidase M16 C-terminal" evidence="3">
    <location>
        <begin position="637"/>
        <end position="815"/>
    </location>
</feature>
<feature type="domain" description="Peptidase M16 C-terminal" evidence="3">
    <location>
        <begin position="197"/>
        <end position="371"/>
    </location>
</feature>
<organism evidence="4">
    <name type="scientific">marine metagenome</name>
    <dbReference type="NCBI Taxonomy" id="408172"/>
    <lineage>
        <taxon>unclassified sequences</taxon>
        <taxon>metagenomes</taxon>
        <taxon>ecological metagenomes</taxon>
    </lineage>
</organism>
<sequence>MFKKQLTLALVMLSIVFSAIADSDIEINYTEYQLDNGLRLIVHVDKKAPIAAINIWYHVGSKNEKLGKTGFAHLFEHLMFNGSENYNDEFFKPFERVGATNMNGTTYFDRTNYFENVPNTALDMALWMESDRMGHMLGAVTQERLNEQRGVVQNEKRQGDNQPYGLVEYHILEGVFPKSHPYSWSTIGSMEDLNAASLEDVHKWFKTYYGPNNAVIVIAGSVNPEEIFQKVNKYFGDIKSNPMVSKIIEQPVTLEHNKREIIHDRVPQSRIYKAWGTNKFQSEDSVFMQLIDTILTQGKTSRLFNRLVYRDQIATSVNSYLFSGDIAGFYYIQASAQPGGNLENVEDAMNEELLNFFIEGPTEKELDRAKTLIKSRFIRGLEKVGGFGGKSDILAQNAIYANDPGYYKTTLKQLEDASIDDIKKSAKKWLATGSYNLEVHPVPKLTASSISADRTKLPTTENFPEIDFVDFETTILDSGLKLMVATQESVPIVNFNLIINAGYASDQFGHPGTSSLAVAMLDEGTKKRTALEISDEAAGLGAIINASAGIDSSTVSLNTLKENLDESLDLYTDIILNPSFPHQELERLRKQRIAQIQQEKNQPFGMALRLLPRLLYGKNHAYSLPLTGSGTEESVKKISRESLINHHKIWFKPNNSTMIIVGDITMREAKFKLERLLKKWKKGEIPIKNIGEAKKEQNETMFLVDRPGAQQSIVLAANIAPAKNQKNEIAIESMNEIIGGSFTSRVNMNLREDKGWAYGARTLILETKGPRLFIGYAPVQTNKTAESIIELKRELVEYLGENPASNEELEKIKDNNTLSLPGRWETIASIARDISQISIYDLPDDYWKNYADNVRNLSLDHVIAVANNVIKPNNLTWVIVGDLKKIEENVRNLEIGQIIILDSDGNEITTKDNN</sequence>
<evidence type="ECO:0000259" key="2">
    <source>
        <dbReference type="Pfam" id="PF00675"/>
    </source>
</evidence>
<dbReference type="InterPro" id="IPR011249">
    <property type="entry name" value="Metalloenz_LuxS/M16"/>
</dbReference>
<dbReference type="InterPro" id="IPR011765">
    <property type="entry name" value="Pept_M16_N"/>
</dbReference>
<feature type="domain" description="Peptidase M16 N-terminal" evidence="2">
    <location>
        <begin position="45"/>
        <end position="173"/>
    </location>
</feature>
<dbReference type="Pfam" id="PF00675">
    <property type="entry name" value="Peptidase_M16"/>
    <property type="match status" value="2"/>
</dbReference>
<evidence type="ECO:0000256" key="1">
    <source>
        <dbReference type="ARBA" id="ARBA00007261"/>
    </source>
</evidence>
<dbReference type="PANTHER" id="PTHR11851:SF49">
    <property type="entry name" value="MITOCHONDRIAL-PROCESSING PEPTIDASE SUBUNIT ALPHA"/>
    <property type="match status" value="1"/>
</dbReference>
<evidence type="ECO:0008006" key="5">
    <source>
        <dbReference type="Google" id="ProtNLM"/>
    </source>
</evidence>
<dbReference type="GO" id="GO:0046872">
    <property type="term" value="F:metal ion binding"/>
    <property type="evidence" value="ECO:0007669"/>
    <property type="project" value="InterPro"/>
</dbReference>
<dbReference type="InterPro" id="IPR007863">
    <property type="entry name" value="Peptidase_M16_C"/>
</dbReference>
<proteinExistence type="inferred from homology"/>
<evidence type="ECO:0000313" key="4">
    <source>
        <dbReference type="EMBL" id="SUZ62595.1"/>
    </source>
</evidence>
<gene>
    <name evidence="4" type="ORF">METZ01_LOCUS15449</name>
</gene>
<dbReference type="AlphaFoldDB" id="A0A381P6M6"/>
<dbReference type="Gene3D" id="3.30.830.10">
    <property type="entry name" value="Metalloenzyme, LuxS/M16 peptidase-like"/>
    <property type="match status" value="4"/>
</dbReference>
<protein>
    <recommendedName>
        <fullName evidence="5">Peptidase M16 C-terminal domain-containing protein</fullName>
    </recommendedName>
</protein>
<dbReference type="Pfam" id="PF05193">
    <property type="entry name" value="Peptidase_M16_C"/>
    <property type="match status" value="2"/>
</dbReference>
<comment type="similarity">
    <text evidence="1">Belongs to the peptidase M16 family.</text>
</comment>
<accession>A0A381P6M6</accession>
<dbReference type="SUPFAM" id="SSF63411">
    <property type="entry name" value="LuxS/MPP-like metallohydrolase"/>
    <property type="match status" value="4"/>
</dbReference>